<dbReference type="EMBL" id="LIAE01008917">
    <property type="protein sequence ID" value="PAV71795.1"/>
    <property type="molecule type" value="Genomic_DNA"/>
</dbReference>
<gene>
    <name evidence="2" type="ORF">WR25_16471</name>
</gene>
<evidence type="ECO:0000256" key="1">
    <source>
        <dbReference type="SAM" id="MobiDB-lite"/>
    </source>
</evidence>
<name>A0A2A2KCW5_9BILA</name>
<protein>
    <submittedName>
        <fullName evidence="2">Uncharacterized protein</fullName>
    </submittedName>
</protein>
<evidence type="ECO:0000313" key="3">
    <source>
        <dbReference type="Proteomes" id="UP000218231"/>
    </source>
</evidence>
<sequence>MNGIFDMRHMADAGQAGDRRTQQPRKLQALGDRRHRIGLSPDQPHGWLHQAQRRRAAARCAIVGCQQRRKPGRIGGGSAGPAHRRA</sequence>
<feature type="compositionally biased region" description="Basic and acidic residues" evidence="1">
    <location>
        <begin position="1"/>
        <end position="21"/>
    </location>
</feature>
<keyword evidence="3" id="KW-1185">Reference proteome</keyword>
<evidence type="ECO:0000313" key="2">
    <source>
        <dbReference type="EMBL" id="PAV71795.1"/>
    </source>
</evidence>
<feature type="region of interest" description="Disordered" evidence="1">
    <location>
        <begin position="1"/>
        <end position="26"/>
    </location>
</feature>
<dbReference type="Proteomes" id="UP000218231">
    <property type="component" value="Unassembled WGS sequence"/>
</dbReference>
<reference evidence="2 3" key="1">
    <citation type="journal article" date="2017" name="Curr. Biol.">
        <title>Genome architecture and evolution of a unichromosomal asexual nematode.</title>
        <authorList>
            <person name="Fradin H."/>
            <person name="Zegar C."/>
            <person name="Gutwein M."/>
            <person name="Lucas J."/>
            <person name="Kovtun M."/>
            <person name="Corcoran D."/>
            <person name="Baugh L.R."/>
            <person name="Kiontke K."/>
            <person name="Gunsalus K."/>
            <person name="Fitch D.H."/>
            <person name="Piano F."/>
        </authorList>
    </citation>
    <scope>NUCLEOTIDE SEQUENCE [LARGE SCALE GENOMIC DNA]</scope>
    <source>
        <strain evidence="2">PF1309</strain>
    </source>
</reference>
<organism evidence="2 3">
    <name type="scientific">Diploscapter pachys</name>
    <dbReference type="NCBI Taxonomy" id="2018661"/>
    <lineage>
        <taxon>Eukaryota</taxon>
        <taxon>Metazoa</taxon>
        <taxon>Ecdysozoa</taxon>
        <taxon>Nematoda</taxon>
        <taxon>Chromadorea</taxon>
        <taxon>Rhabditida</taxon>
        <taxon>Rhabditina</taxon>
        <taxon>Rhabditomorpha</taxon>
        <taxon>Rhabditoidea</taxon>
        <taxon>Rhabditidae</taxon>
        <taxon>Diploscapter</taxon>
    </lineage>
</organism>
<comment type="caution">
    <text evidence="2">The sequence shown here is derived from an EMBL/GenBank/DDBJ whole genome shotgun (WGS) entry which is preliminary data.</text>
</comment>
<dbReference type="AlphaFoldDB" id="A0A2A2KCW5"/>
<proteinExistence type="predicted"/>
<accession>A0A2A2KCW5</accession>